<evidence type="ECO:0000256" key="6">
    <source>
        <dbReference type="SAM" id="MobiDB-lite"/>
    </source>
</evidence>
<evidence type="ECO:0000313" key="9">
    <source>
        <dbReference type="Proteomes" id="UP000198859"/>
    </source>
</evidence>
<evidence type="ECO:0000256" key="1">
    <source>
        <dbReference type="ARBA" id="ARBA00009369"/>
    </source>
</evidence>
<comment type="similarity">
    <text evidence="1 5">Belongs to the MreC family.</text>
</comment>
<protein>
    <recommendedName>
        <fullName evidence="2 5">Cell shape-determining protein MreC</fullName>
    </recommendedName>
    <alternativeName>
        <fullName evidence="4 5">Cell shape protein MreC</fullName>
    </alternativeName>
</protein>
<accession>A0A1H1LT97</accession>
<dbReference type="InterPro" id="IPR007221">
    <property type="entry name" value="MreC"/>
</dbReference>
<dbReference type="PIRSF" id="PIRSF038471">
    <property type="entry name" value="MreC"/>
    <property type="match status" value="1"/>
</dbReference>
<dbReference type="RefSeq" id="WP_231916997.1">
    <property type="nucleotide sequence ID" value="NZ_LT629757.1"/>
</dbReference>
<comment type="function">
    <text evidence="5">Involved in formation and maintenance of cell shape.</text>
</comment>
<keyword evidence="3 5" id="KW-0133">Cell shape</keyword>
<dbReference type="InterPro" id="IPR042177">
    <property type="entry name" value="Cell/Rod_1"/>
</dbReference>
<feature type="region of interest" description="Disordered" evidence="6">
    <location>
        <begin position="1"/>
        <end position="36"/>
    </location>
</feature>
<evidence type="ECO:0000256" key="2">
    <source>
        <dbReference type="ARBA" id="ARBA00013855"/>
    </source>
</evidence>
<evidence type="ECO:0000313" key="8">
    <source>
        <dbReference type="EMBL" id="SDR77761.1"/>
    </source>
</evidence>
<sequence length="338" mass="34881">MAKNRLRGGRASASRRSFTGDDGRGGGRPGFGRQRSGASSKVVVGLVVAASVAVITVDAAGGDDGSPVDPLRSAVAGVVGPVEATTARATRPLGAALAYFSSNRDLREEVATLSAQNSQLRSQAEQVPLDRNRLAELDGLTRTANETGYALVAARVVGMGPMQSFSRTVTIDAGTSSGLRRDMTVLNNDGLVGRITSVTRTTATVLLIVDTDSVVGGRLGSNLEIGFLRGRGVTAERGRLDLDLVDNSVTPGQGDVVVTWGSQGGKPYVAGIPIGTVESVYSTPRELAKRAVIDPYVDFTSLDVVGVVVPKDTRGDRVVVNGLTTTSPGASDSSGGDR</sequence>
<dbReference type="PANTHER" id="PTHR34138">
    <property type="entry name" value="CELL SHAPE-DETERMINING PROTEIN MREC"/>
    <property type="match status" value="1"/>
</dbReference>
<dbReference type="Proteomes" id="UP000198859">
    <property type="component" value="Chromosome I"/>
</dbReference>
<dbReference type="InterPro" id="IPR055342">
    <property type="entry name" value="MreC_beta-barrel_core"/>
</dbReference>
<evidence type="ECO:0000259" key="7">
    <source>
        <dbReference type="Pfam" id="PF04085"/>
    </source>
</evidence>
<dbReference type="Gene3D" id="2.40.10.350">
    <property type="entry name" value="Rod shape-determining protein MreC, domain 2"/>
    <property type="match status" value="1"/>
</dbReference>
<dbReference type="Pfam" id="PF04085">
    <property type="entry name" value="MreC"/>
    <property type="match status" value="1"/>
</dbReference>
<dbReference type="Gene3D" id="2.40.10.340">
    <property type="entry name" value="Rod shape-determining protein MreC, domain 1"/>
    <property type="match status" value="1"/>
</dbReference>
<dbReference type="GO" id="GO:0005886">
    <property type="term" value="C:plasma membrane"/>
    <property type="evidence" value="ECO:0007669"/>
    <property type="project" value="TreeGrafter"/>
</dbReference>
<dbReference type="InterPro" id="IPR042175">
    <property type="entry name" value="Cell/Rod_MreC_2"/>
</dbReference>
<keyword evidence="9" id="KW-1185">Reference proteome</keyword>
<gene>
    <name evidence="8" type="ORF">SAMN04488570_0352</name>
</gene>
<name>A0A1H1LT97_9ACTN</name>
<dbReference type="EMBL" id="LT629757">
    <property type="protein sequence ID" value="SDR77761.1"/>
    <property type="molecule type" value="Genomic_DNA"/>
</dbReference>
<evidence type="ECO:0000256" key="3">
    <source>
        <dbReference type="ARBA" id="ARBA00022960"/>
    </source>
</evidence>
<dbReference type="PANTHER" id="PTHR34138:SF1">
    <property type="entry name" value="CELL SHAPE-DETERMINING PROTEIN MREC"/>
    <property type="match status" value="1"/>
</dbReference>
<dbReference type="GO" id="GO:0008360">
    <property type="term" value="P:regulation of cell shape"/>
    <property type="evidence" value="ECO:0007669"/>
    <property type="project" value="UniProtKB-KW"/>
</dbReference>
<feature type="domain" description="Rod shape-determining protein MreC beta-barrel core" evidence="7">
    <location>
        <begin position="163"/>
        <end position="308"/>
    </location>
</feature>
<evidence type="ECO:0000256" key="5">
    <source>
        <dbReference type="PIRNR" id="PIRNR038471"/>
    </source>
</evidence>
<evidence type="ECO:0000256" key="4">
    <source>
        <dbReference type="ARBA" id="ARBA00032089"/>
    </source>
</evidence>
<reference evidence="9" key="1">
    <citation type="submission" date="2016-10" db="EMBL/GenBank/DDBJ databases">
        <authorList>
            <person name="Varghese N."/>
            <person name="Submissions S."/>
        </authorList>
    </citation>
    <scope>NUCLEOTIDE SEQUENCE [LARGE SCALE GENOMIC DNA]</scope>
    <source>
        <strain evidence="9">DSM 22127</strain>
    </source>
</reference>
<dbReference type="STRING" id="642780.SAMN04488570_0352"/>
<dbReference type="AlphaFoldDB" id="A0A1H1LT97"/>
<organism evidence="8 9">
    <name type="scientific">Nocardioides scoriae</name>
    <dbReference type="NCBI Taxonomy" id="642780"/>
    <lineage>
        <taxon>Bacteria</taxon>
        <taxon>Bacillati</taxon>
        <taxon>Actinomycetota</taxon>
        <taxon>Actinomycetes</taxon>
        <taxon>Propionibacteriales</taxon>
        <taxon>Nocardioidaceae</taxon>
        <taxon>Nocardioides</taxon>
    </lineage>
</organism>
<proteinExistence type="inferred from homology"/>